<comment type="caution">
    <text evidence="3">The sequence shown here is derived from an EMBL/GenBank/DDBJ whole genome shotgun (WGS) entry which is preliminary data.</text>
</comment>
<evidence type="ECO:0000313" key="3">
    <source>
        <dbReference type="EMBL" id="OBW95288.1"/>
    </source>
</evidence>
<dbReference type="SUPFAM" id="SSF53756">
    <property type="entry name" value="UDP-Glycosyltransferase/glycogen phosphorylase"/>
    <property type="match status" value="1"/>
</dbReference>
<evidence type="ECO:0000259" key="2">
    <source>
        <dbReference type="Pfam" id="PF13439"/>
    </source>
</evidence>
<dbReference type="PANTHER" id="PTHR45947:SF3">
    <property type="entry name" value="SULFOQUINOVOSYL TRANSFERASE SQD2"/>
    <property type="match status" value="1"/>
</dbReference>
<name>A0A1A7NZZ8_9PAST</name>
<evidence type="ECO:0000259" key="1">
    <source>
        <dbReference type="Pfam" id="PF00534"/>
    </source>
</evidence>
<keyword evidence="3" id="KW-0808">Transferase</keyword>
<keyword evidence="4" id="KW-1185">Reference proteome</keyword>
<dbReference type="Proteomes" id="UP000092649">
    <property type="component" value="Unassembled WGS sequence"/>
</dbReference>
<evidence type="ECO:0000313" key="4">
    <source>
        <dbReference type="Proteomes" id="UP000092649"/>
    </source>
</evidence>
<dbReference type="RefSeq" id="WP_066106281.1">
    <property type="nucleotide sequence ID" value="NZ_JTJL01000013.1"/>
</dbReference>
<sequence length="363" mass="41432">MKIAIIHHWLINMRGGEKVLEALCELFPDADIFTHVYQANKFQNSIISKHRIYTTFIAKLPFATKLYQSYLPIMPLALEELDLSEYELIISIESGPAKGIIPAPGVPHICYCNSPMRYVWDMYAGYKLKMGRFKRFISAPLFHYIRRWDQLTSQQVTSFIANSHFISDRIKSYYGRTSEVIYPPVNIDEFELSDHSEDYYLMLGQLVSYKRVDLAVNAFNQTGKKLIIIGEGEQLDTLKSIAKPNIQFLGYQPTAKVKEYLMKCKALIFPGIEDFGIVPVEAMACGKPVIAFAKGGALDSVINDVTGILFHPQTENSLNDAVLYFEKNIEKFNPNVIRKHALSFSKEAFKIKIQNHINNVINQ</sequence>
<dbReference type="InterPro" id="IPR001296">
    <property type="entry name" value="Glyco_trans_1"/>
</dbReference>
<accession>A0A1A7NZZ8</accession>
<protein>
    <submittedName>
        <fullName evidence="3">Glycosyl transferase</fullName>
    </submittedName>
</protein>
<dbReference type="InterPro" id="IPR050194">
    <property type="entry name" value="Glycosyltransferase_grp1"/>
</dbReference>
<organism evidence="3 4">
    <name type="scientific">Gallibacterium salpingitidis</name>
    <dbReference type="NCBI Taxonomy" id="505341"/>
    <lineage>
        <taxon>Bacteria</taxon>
        <taxon>Pseudomonadati</taxon>
        <taxon>Pseudomonadota</taxon>
        <taxon>Gammaproteobacteria</taxon>
        <taxon>Pasteurellales</taxon>
        <taxon>Pasteurellaceae</taxon>
        <taxon>Gallibacterium</taxon>
    </lineage>
</organism>
<dbReference type="PANTHER" id="PTHR45947">
    <property type="entry name" value="SULFOQUINOVOSYL TRANSFERASE SQD2"/>
    <property type="match status" value="1"/>
</dbReference>
<dbReference type="Gene3D" id="3.40.50.2000">
    <property type="entry name" value="Glycogen Phosphorylase B"/>
    <property type="match status" value="2"/>
</dbReference>
<dbReference type="AlphaFoldDB" id="A0A1A7NZZ8"/>
<dbReference type="InterPro" id="IPR028098">
    <property type="entry name" value="Glyco_trans_4-like_N"/>
</dbReference>
<dbReference type="OrthoDB" id="9801609at2"/>
<reference evidence="3 4" key="1">
    <citation type="submission" date="2014-11" db="EMBL/GenBank/DDBJ databases">
        <title>Pan-genome of Gallibacterium spp.</title>
        <authorList>
            <person name="Kudirkiene E."/>
            <person name="Bojesen A.M."/>
        </authorList>
    </citation>
    <scope>NUCLEOTIDE SEQUENCE [LARGE SCALE GENOMIC DNA]</scope>
    <source>
        <strain evidence="3 4">F150</strain>
    </source>
</reference>
<dbReference type="Pfam" id="PF00534">
    <property type="entry name" value="Glycos_transf_1"/>
    <property type="match status" value="1"/>
</dbReference>
<gene>
    <name evidence="3" type="ORF">QS62_03995</name>
</gene>
<feature type="domain" description="Glycosyl transferase family 1" evidence="1">
    <location>
        <begin position="190"/>
        <end position="329"/>
    </location>
</feature>
<proteinExistence type="predicted"/>
<dbReference type="Pfam" id="PF13439">
    <property type="entry name" value="Glyco_transf_4"/>
    <property type="match status" value="1"/>
</dbReference>
<dbReference type="GO" id="GO:0016757">
    <property type="term" value="F:glycosyltransferase activity"/>
    <property type="evidence" value="ECO:0007669"/>
    <property type="project" value="InterPro"/>
</dbReference>
<dbReference type="EMBL" id="JTJL01000013">
    <property type="protein sequence ID" value="OBW95288.1"/>
    <property type="molecule type" value="Genomic_DNA"/>
</dbReference>
<feature type="domain" description="Glycosyltransferase subfamily 4-like N-terminal" evidence="2">
    <location>
        <begin position="14"/>
        <end position="188"/>
    </location>
</feature>
<dbReference type="PATRIC" id="fig|505341.3.peg.809"/>